<dbReference type="RefSeq" id="WP_073384671.1">
    <property type="nucleotide sequence ID" value="NZ_FQXK01000003.1"/>
</dbReference>
<dbReference type="InterPro" id="IPR055378">
    <property type="entry name" value="GH3_C"/>
</dbReference>
<dbReference type="PANTHER" id="PTHR31901">
    <property type="entry name" value="GH3 DOMAIN-CONTAINING PROTEIN"/>
    <property type="match status" value="1"/>
</dbReference>
<dbReference type="Proteomes" id="UP000184278">
    <property type="component" value="Unassembled WGS sequence"/>
</dbReference>
<accession>A0A1M5PXN7</accession>
<dbReference type="GO" id="GO:0005737">
    <property type="term" value="C:cytoplasm"/>
    <property type="evidence" value="ECO:0007669"/>
    <property type="project" value="TreeGrafter"/>
</dbReference>
<feature type="domain" description="GH3 middle" evidence="1">
    <location>
        <begin position="354"/>
        <end position="424"/>
    </location>
</feature>
<organism evidence="3 4">
    <name type="scientific">Butyrivibrio fibrisolvens DSM 3071</name>
    <dbReference type="NCBI Taxonomy" id="1121131"/>
    <lineage>
        <taxon>Bacteria</taxon>
        <taxon>Bacillati</taxon>
        <taxon>Bacillota</taxon>
        <taxon>Clostridia</taxon>
        <taxon>Lachnospirales</taxon>
        <taxon>Lachnospiraceae</taxon>
        <taxon>Butyrivibrio</taxon>
    </lineage>
</organism>
<dbReference type="AlphaFoldDB" id="A0A1M5PXN7"/>
<name>A0A1M5PXN7_BUTFI</name>
<dbReference type="EMBL" id="FQXK01000003">
    <property type="protein sequence ID" value="SHH06440.1"/>
    <property type="molecule type" value="Genomic_DNA"/>
</dbReference>
<dbReference type="InterPro" id="IPR004993">
    <property type="entry name" value="GH3"/>
</dbReference>
<keyword evidence="4" id="KW-1185">Reference proteome</keyword>
<dbReference type="PANTHER" id="PTHR31901:SF9">
    <property type="entry name" value="GH3 DOMAIN-CONTAINING PROTEIN"/>
    <property type="match status" value="1"/>
</dbReference>
<dbReference type="Pfam" id="PF03321">
    <property type="entry name" value="GH3"/>
    <property type="match status" value="1"/>
</dbReference>
<evidence type="ECO:0000259" key="1">
    <source>
        <dbReference type="Pfam" id="PF23571"/>
    </source>
</evidence>
<dbReference type="Pfam" id="PF23571">
    <property type="entry name" value="GH3_M"/>
    <property type="match status" value="1"/>
</dbReference>
<dbReference type="GeneID" id="89509133"/>
<proteinExistence type="predicted"/>
<dbReference type="STRING" id="1121131.SAMN02745229_00128"/>
<evidence type="ECO:0000259" key="2">
    <source>
        <dbReference type="Pfam" id="PF23572"/>
    </source>
</evidence>
<protein>
    <submittedName>
        <fullName evidence="3">GH3 auxin-responsive promoter</fullName>
    </submittedName>
</protein>
<gene>
    <name evidence="3" type="ORF">SAMN02745229_00128</name>
</gene>
<feature type="domain" description="GH3 C-terminal" evidence="2">
    <location>
        <begin position="442"/>
        <end position="551"/>
    </location>
</feature>
<dbReference type="GO" id="GO:0016881">
    <property type="term" value="F:acid-amino acid ligase activity"/>
    <property type="evidence" value="ECO:0007669"/>
    <property type="project" value="TreeGrafter"/>
</dbReference>
<dbReference type="OrthoDB" id="614636at2"/>
<evidence type="ECO:0000313" key="3">
    <source>
        <dbReference type="EMBL" id="SHH06440.1"/>
    </source>
</evidence>
<dbReference type="Pfam" id="PF23572">
    <property type="entry name" value="GH3_C"/>
    <property type="match status" value="1"/>
</dbReference>
<reference evidence="4" key="1">
    <citation type="submission" date="2016-11" db="EMBL/GenBank/DDBJ databases">
        <authorList>
            <person name="Varghese N."/>
            <person name="Submissions S."/>
        </authorList>
    </citation>
    <scope>NUCLEOTIDE SEQUENCE [LARGE SCALE GENOMIC DNA]</scope>
    <source>
        <strain evidence="4">DSM 3071</strain>
    </source>
</reference>
<sequence>MAFFQGITNHVFCSVMKRRGATALRHLDEVSKRAVAASEETLLKILKDNENTEYGKLYNFSEIKSIEDFKKKVPFSNYDSYASYIERMIQNDEENLITSYPVKHYALSSGSVGVPKHIPVTQATIDNYAIYGASILFGVMDEYYRNTTGKTYKDGFCLNTIEAPPMMTENGVPKGPISGTALRELAEHLTNFMTSPADLVFPTEPMDSKYLKLRFALPNRKVTCMTSAFMTSLVDLMTWLESNWESMCDDIEKGVIGESILVSDELRKKFESMFTPDPERAEELRNEFRKGFDEIVIRIWPDFQWLGAIGTGGFSQYTLKMRQYTGKNIPYSFLNYAASESLMAVARRTGEDGFVLLPDGGFYEFIPADSDDEETTLTIDQLEAGKDYEIVVTNLSGFYRYKIKDVIRVKGFYNEAPLVSFLYRKNQMISIAGEKTNEEALRWTISKFQDETGILVRDYSIYADTDSKPGRYVLFIEPDKEIEESKIEEYRDTAEKLLGQANPSFGQKIMNNTLGKTKLCITQQEAYMLYRDIMIRKGVSQNQLKPVRAIDTPMKEKFFFKFIEMETE</sequence>
<evidence type="ECO:0000313" key="4">
    <source>
        <dbReference type="Proteomes" id="UP000184278"/>
    </source>
</evidence>
<dbReference type="InterPro" id="IPR055377">
    <property type="entry name" value="GH3_M"/>
</dbReference>